<evidence type="ECO:0000313" key="1">
    <source>
        <dbReference type="EMBL" id="JAH49253.1"/>
    </source>
</evidence>
<accession>A0A0E9T952</accession>
<protein>
    <submittedName>
        <fullName evidence="1">Uncharacterized protein</fullName>
    </submittedName>
</protein>
<dbReference type="EMBL" id="GBXM01059324">
    <property type="protein sequence ID" value="JAH49253.1"/>
    <property type="molecule type" value="Transcribed_RNA"/>
</dbReference>
<organism evidence="1">
    <name type="scientific">Anguilla anguilla</name>
    <name type="common">European freshwater eel</name>
    <name type="synonym">Muraena anguilla</name>
    <dbReference type="NCBI Taxonomy" id="7936"/>
    <lineage>
        <taxon>Eukaryota</taxon>
        <taxon>Metazoa</taxon>
        <taxon>Chordata</taxon>
        <taxon>Craniata</taxon>
        <taxon>Vertebrata</taxon>
        <taxon>Euteleostomi</taxon>
        <taxon>Actinopterygii</taxon>
        <taxon>Neopterygii</taxon>
        <taxon>Teleostei</taxon>
        <taxon>Anguilliformes</taxon>
        <taxon>Anguillidae</taxon>
        <taxon>Anguilla</taxon>
    </lineage>
</organism>
<reference evidence="1" key="2">
    <citation type="journal article" date="2015" name="Fish Shellfish Immunol.">
        <title>Early steps in the European eel (Anguilla anguilla)-Vibrio vulnificus interaction in the gills: Role of the RtxA13 toxin.</title>
        <authorList>
            <person name="Callol A."/>
            <person name="Pajuelo D."/>
            <person name="Ebbesson L."/>
            <person name="Teles M."/>
            <person name="MacKenzie S."/>
            <person name="Amaro C."/>
        </authorList>
    </citation>
    <scope>NUCLEOTIDE SEQUENCE</scope>
</reference>
<dbReference type="AlphaFoldDB" id="A0A0E9T952"/>
<name>A0A0E9T952_ANGAN</name>
<proteinExistence type="predicted"/>
<sequence length="36" mass="4172">MMLPTCRAIVVQCYRFTRKKISKVCLYCTTVQSAND</sequence>
<reference evidence="1" key="1">
    <citation type="submission" date="2014-11" db="EMBL/GenBank/DDBJ databases">
        <authorList>
            <person name="Amaro Gonzalez C."/>
        </authorList>
    </citation>
    <scope>NUCLEOTIDE SEQUENCE</scope>
</reference>